<evidence type="ECO:0000313" key="1">
    <source>
        <dbReference type="EMBL" id="AUN97703.1"/>
    </source>
</evidence>
<accession>A0A2K9NQB9</accession>
<dbReference type="Proteomes" id="UP000235584">
    <property type="component" value="Chromosome"/>
</dbReference>
<dbReference type="EMBL" id="CP025704">
    <property type="protein sequence ID" value="AUN97703.1"/>
    <property type="molecule type" value="Genomic_DNA"/>
</dbReference>
<reference evidence="1 2" key="1">
    <citation type="submission" date="2018-01" db="EMBL/GenBank/DDBJ databases">
        <title>Complete genome sequence of Bacteriovorax stolpii DSM12778.</title>
        <authorList>
            <person name="Tang B."/>
            <person name="Chang J."/>
        </authorList>
    </citation>
    <scope>NUCLEOTIDE SEQUENCE [LARGE SCALE GENOMIC DNA]</scope>
    <source>
        <strain evidence="1 2">DSM 12778</strain>
    </source>
</reference>
<evidence type="ECO:0000313" key="2">
    <source>
        <dbReference type="Proteomes" id="UP000235584"/>
    </source>
</evidence>
<proteinExistence type="predicted"/>
<keyword evidence="2" id="KW-1185">Reference proteome</keyword>
<dbReference type="InterPro" id="IPR040807">
    <property type="entry name" value="DUF5522"/>
</dbReference>
<gene>
    <name evidence="1" type="ORF">C0V70_06175</name>
</gene>
<sequence>MKIKLDPKTYKELCAQLNKEASLAKEDSYIDPKNGQLISTSYYLQHLRKCCKGGCRHCPFGFKKR</sequence>
<dbReference type="Pfam" id="PF17653">
    <property type="entry name" value="DUF5522"/>
    <property type="match status" value="1"/>
</dbReference>
<dbReference type="AlphaFoldDB" id="A0A2K9NQB9"/>
<dbReference type="RefSeq" id="WP_102242996.1">
    <property type="nucleotide sequence ID" value="NZ_CP025704.1"/>
</dbReference>
<organism evidence="1 2">
    <name type="scientific">Bacteriovorax stolpii</name>
    <name type="common">Bdellovibrio stolpii</name>
    <dbReference type="NCBI Taxonomy" id="960"/>
    <lineage>
        <taxon>Bacteria</taxon>
        <taxon>Pseudomonadati</taxon>
        <taxon>Bdellovibrionota</taxon>
        <taxon>Bacteriovoracia</taxon>
        <taxon>Bacteriovoracales</taxon>
        <taxon>Bacteriovoracaceae</taxon>
        <taxon>Bacteriovorax</taxon>
    </lineage>
</organism>
<protein>
    <submittedName>
        <fullName evidence="1">Uncharacterized protein</fullName>
    </submittedName>
</protein>
<name>A0A2K9NQB9_BACTC</name>
<dbReference type="KEGG" id="bsto:C0V70_06175"/>
<dbReference type="OrthoDB" id="9800168at2"/>